<evidence type="ECO:0000256" key="1">
    <source>
        <dbReference type="SAM" id="MobiDB-lite"/>
    </source>
</evidence>
<dbReference type="EMBL" id="JARVKM010000032">
    <property type="protein sequence ID" value="KAK9775812.1"/>
    <property type="molecule type" value="Genomic_DNA"/>
</dbReference>
<feature type="compositionally biased region" description="Basic and acidic residues" evidence="1">
    <location>
        <begin position="130"/>
        <end position="139"/>
    </location>
</feature>
<name>A0ABR2XPU6_9PEZI</name>
<organism evidence="2 3">
    <name type="scientific">Seiridium cardinale</name>
    <dbReference type="NCBI Taxonomy" id="138064"/>
    <lineage>
        <taxon>Eukaryota</taxon>
        <taxon>Fungi</taxon>
        <taxon>Dikarya</taxon>
        <taxon>Ascomycota</taxon>
        <taxon>Pezizomycotina</taxon>
        <taxon>Sordariomycetes</taxon>
        <taxon>Xylariomycetidae</taxon>
        <taxon>Amphisphaeriales</taxon>
        <taxon>Sporocadaceae</taxon>
        <taxon>Seiridium</taxon>
    </lineage>
</organism>
<feature type="region of interest" description="Disordered" evidence="1">
    <location>
        <begin position="76"/>
        <end position="150"/>
    </location>
</feature>
<comment type="caution">
    <text evidence="2">The sequence shown here is derived from an EMBL/GenBank/DDBJ whole genome shotgun (WGS) entry which is preliminary data.</text>
</comment>
<dbReference type="Proteomes" id="UP001465668">
    <property type="component" value="Unassembled WGS sequence"/>
</dbReference>
<feature type="compositionally biased region" description="Low complexity" evidence="1">
    <location>
        <begin position="100"/>
        <end position="115"/>
    </location>
</feature>
<sequence length="150" mass="16168">MDGQMADLERSGIEKLTLHNVNVGGVLVNSRTNPARFDLAVGGVGYIGRPPNSALQSKSLWGAGWSWSSRLPHQKLRARATAAGDCQQTGQDETETLFSPRLTPTPTQTPGQAADDPPKAPAPSGLQNPESRRSQKRDPASLSMRLIWAR</sequence>
<keyword evidence="3" id="KW-1185">Reference proteome</keyword>
<protein>
    <submittedName>
        <fullName evidence="2">Uncharacterized protein</fullName>
    </submittedName>
</protein>
<reference evidence="2 3" key="1">
    <citation type="submission" date="2024-02" db="EMBL/GenBank/DDBJ databases">
        <title>First draft genome assembly of two strains of Seiridium cardinale.</title>
        <authorList>
            <person name="Emiliani G."/>
            <person name="Scali E."/>
        </authorList>
    </citation>
    <scope>NUCLEOTIDE SEQUENCE [LARGE SCALE GENOMIC DNA]</scope>
    <source>
        <strain evidence="2 3">BM-138-000479</strain>
    </source>
</reference>
<evidence type="ECO:0000313" key="3">
    <source>
        <dbReference type="Proteomes" id="UP001465668"/>
    </source>
</evidence>
<proteinExistence type="predicted"/>
<gene>
    <name evidence="2" type="ORF">SCAR479_07628</name>
</gene>
<evidence type="ECO:0000313" key="2">
    <source>
        <dbReference type="EMBL" id="KAK9775812.1"/>
    </source>
</evidence>
<accession>A0ABR2XPU6</accession>